<dbReference type="InterPro" id="IPR001436">
    <property type="entry name" value="Alpha-crystallin/sHSP_animal"/>
</dbReference>
<evidence type="ECO:0000256" key="3">
    <source>
        <dbReference type="RuleBase" id="RU003616"/>
    </source>
</evidence>
<dbReference type="GO" id="GO:0005634">
    <property type="term" value="C:nucleus"/>
    <property type="evidence" value="ECO:0007669"/>
    <property type="project" value="TreeGrafter"/>
</dbReference>
<dbReference type="SUPFAM" id="SSF49764">
    <property type="entry name" value="HSP20-like chaperones"/>
    <property type="match status" value="1"/>
</dbReference>
<evidence type="ECO:0000256" key="4">
    <source>
        <dbReference type="SAM" id="MobiDB-lite"/>
    </source>
</evidence>
<dbReference type="PANTHER" id="PTHR45640">
    <property type="entry name" value="HEAT SHOCK PROTEIN HSP-12.2-RELATED"/>
    <property type="match status" value="1"/>
</dbReference>
<evidence type="ECO:0000313" key="7">
    <source>
        <dbReference type="Proteomes" id="UP000268350"/>
    </source>
</evidence>
<feature type="domain" description="SHSP" evidence="5">
    <location>
        <begin position="43"/>
        <end position="154"/>
    </location>
</feature>
<reference evidence="7" key="1">
    <citation type="submission" date="2018-01" db="EMBL/GenBank/DDBJ databases">
        <authorList>
            <person name="Alioto T."/>
            <person name="Alioto T."/>
        </authorList>
    </citation>
    <scope>NUCLEOTIDE SEQUENCE [LARGE SCALE GENOMIC DNA]</scope>
</reference>
<comment type="similarity">
    <text evidence="2 3">Belongs to the small heat shock protein (HSP20) family.</text>
</comment>
<dbReference type="GO" id="GO:0051082">
    <property type="term" value="F:unfolded protein binding"/>
    <property type="evidence" value="ECO:0007669"/>
    <property type="project" value="TreeGrafter"/>
</dbReference>
<dbReference type="STRING" id="7266.A0A3B0J5Z2"/>
<name>A0A3B0J5Z2_DROGU</name>
<dbReference type="PROSITE" id="PS01031">
    <property type="entry name" value="SHSP"/>
    <property type="match status" value="1"/>
</dbReference>
<dbReference type="PANTHER" id="PTHR45640:SF13">
    <property type="entry name" value="HEAT SHOCK PROTEIN 22-RELATED"/>
    <property type="match status" value="1"/>
</dbReference>
<dbReference type="GO" id="GO:0009408">
    <property type="term" value="P:response to heat"/>
    <property type="evidence" value="ECO:0007669"/>
    <property type="project" value="TreeGrafter"/>
</dbReference>
<dbReference type="InterPro" id="IPR002068">
    <property type="entry name" value="A-crystallin/Hsp20_dom"/>
</dbReference>
<feature type="region of interest" description="Disordered" evidence="4">
    <location>
        <begin position="153"/>
        <end position="177"/>
    </location>
</feature>
<dbReference type="Proteomes" id="UP000268350">
    <property type="component" value="Unassembled WGS sequence"/>
</dbReference>
<dbReference type="PRINTS" id="PR00299">
    <property type="entry name" value="ACRYSTALLIN"/>
</dbReference>
<evidence type="ECO:0000256" key="1">
    <source>
        <dbReference type="ARBA" id="ARBA00023016"/>
    </source>
</evidence>
<sequence length="177" mass="19905">MRSLPMFLRMAEEMARMPRVSPFQAFFHEPPVWSVALPRNWQQIARWQEREFAPPATVTKEGYQLTLDVKDYNELKVKVLDESVVLVEGKAEQQEEGDAGGYSSRHFMRRFVLPQGYEADKVTSSLSSDGVLTINVPNPPAVQEALKERVVPIEQTGAPAKKNAGQVEEGSTETSKQ</sequence>
<dbReference type="AlphaFoldDB" id="A0A3B0J5Z2"/>
<proteinExistence type="inferred from homology"/>
<dbReference type="EMBL" id="OUUW01000002">
    <property type="protein sequence ID" value="SPP77484.1"/>
    <property type="molecule type" value="Genomic_DNA"/>
</dbReference>
<dbReference type="OrthoDB" id="1431247at2759"/>
<accession>A0A3B0J5Z2</accession>
<evidence type="ECO:0000259" key="5">
    <source>
        <dbReference type="PROSITE" id="PS01031"/>
    </source>
</evidence>
<protein>
    <submittedName>
        <fullName evidence="6">Blast:Heat shock protein 22</fullName>
    </submittedName>
</protein>
<evidence type="ECO:0000313" key="6">
    <source>
        <dbReference type="EMBL" id="SPP77484.1"/>
    </source>
</evidence>
<organism evidence="6 7">
    <name type="scientific">Drosophila guanche</name>
    <name type="common">Fruit fly</name>
    <dbReference type="NCBI Taxonomy" id="7266"/>
    <lineage>
        <taxon>Eukaryota</taxon>
        <taxon>Metazoa</taxon>
        <taxon>Ecdysozoa</taxon>
        <taxon>Arthropoda</taxon>
        <taxon>Hexapoda</taxon>
        <taxon>Insecta</taxon>
        <taxon>Pterygota</taxon>
        <taxon>Neoptera</taxon>
        <taxon>Endopterygota</taxon>
        <taxon>Diptera</taxon>
        <taxon>Brachycera</taxon>
        <taxon>Muscomorpha</taxon>
        <taxon>Ephydroidea</taxon>
        <taxon>Drosophilidae</taxon>
        <taxon>Drosophila</taxon>
        <taxon>Sophophora</taxon>
    </lineage>
</organism>
<keyword evidence="7" id="KW-1185">Reference proteome</keyword>
<keyword evidence="1 6" id="KW-0346">Stress response</keyword>
<dbReference type="Gene3D" id="2.60.40.790">
    <property type="match status" value="1"/>
</dbReference>
<gene>
    <name evidence="6" type="ORF">DGUA_6G008171</name>
</gene>
<dbReference type="OMA" id="IARWQER"/>
<dbReference type="CDD" id="cd06526">
    <property type="entry name" value="metazoan_ACD"/>
    <property type="match status" value="1"/>
</dbReference>
<evidence type="ECO:0000256" key="2">
    <source>
        <dbReference type="PROSITE-ProRule" id="PRU00285"/>
    </source>
</evidence>
<dbReference type="Pfam" id="PF00011">
    <property type="entry name" value="HSP20"/>
    <property type="match status" value="1"/>
</dbReference>
<dbReference type="InterPro" id="IPR008978">
    <property type="entry name" value="HSP20-like_chaperone"/>
</dbReference>
<dbReference type="GO" id="GO:0005737">
    <property type="term" value="C:cytoplasm"/>
    <property type="evidence" value="ECO:0007669"/>
    <property type="project" value="TreeGrafter"/>
</dbReference>
<dbReference type="GO" id="GO:0042026">
    <property type="term" value="P:protein refolding"/>
    <property type="evidence" value="ECO:0007669"/>
    <property type="project" value="TreeGrafter"/>
</dbReference>